<evidence type="ECO:0000256" key="1">
    <source>
        <dbReference type="SAM" id="MobiDB-lite"/>
    </source>
</evidence>
<evidence type="ECO:0000313" key="3">
    <source>
        <dbReference type="Proteomes" id="UP000708208"/>
    </source>
</evidence>
<evidence type="ECO:0000313" key="2">
    <source>
        <dbReference type="EMBL" id="CAG7716719.1"/>
    </source>
</evidence>
<keyword evidence="3" id="KW-1185">Reference proteome</keyword>
<proteinExistence type="predicted"/>
<feature type="region of interest" description="Disordered" evidence="1">
    <location>
        <begin position="20"/>
        <end position="43"/>
    </location>
</feature>
<dbReference type="AlphaFoldDB" id="A0A8J2NW02"/>
<organism evidence="2 3">
    <name type="scientific">Allacma fusca</name>
    <dbReference type="NCBI Taxonomy" id="39272"/>
    <lineage>
        <taxon>Eukaryota</taxon>
        <taxon>Metazoa</taxon>
        <taxon>Ecdysozoa</taxon>
        <taxon>Arthropoda</taxon>
        <taxon>Hexapoda</taxon>
        <taxon>Collembola</taxon>
        <taxon>Symphypleona</taxon>
        <taxon>Sminthuridae</taxon>
        <taxon>Allacma</taxon>
    </lineage>
</organism>
<name>A0A8J2NW02_9HEXA</name>
<protein>
    <submittedName>
        <fullName evidence="2">Uncharacterized protein</fullName>
    </submittedName>
</protein>
<comment type="caution">
    <text evidence="2">The sequence shown here is derived from an EMBL/GenBank/DDBJ whole genome shotgun (WGS) entry which is preliminary data.</text>
</comment>
<accession>A0A8J2NW02</accession>
<feature type="compositionally biased region" description="Polar residues" evidence="1">
    <location>
        <begin position="26"/>
        <end position="43"/>
    </location>
</feature>
<sequence length="43" mass="4842">LQHGTIRSDLGPDELSEISASKKYGNKTTRTNSRYSSCPHSRY</sequence>
<feature type="non-terminal residue" evidence="2">
    <location>
        <position position="1"/>
    </location>
</feature>
<reference evidence="2" key="1">
    <citation type="submission" date="2021-06" db="EMBL/GenBank/DDBJ databases">
        <authorList>
            <person name="Hodson N. C."/>
            <person name="Mongue J. A."/>
            <person name="Jaron S. K."/>
        </authorList>
    </citation>
    <scope>NUCLEOTIDE SEQUENCE</scope>
</reference>
<gene>
    <name evidence="2" type="ORF">AFUS01_LOCUS6213</name>
</gene>
<dbReference type="Proteomes" id="UP000708208">
    <property type="component" value="Unassembled WGS sequence"/>
</dbReference>
<dbReference type="EMBL" id="CAJVCH010040639">
    <property type="protein sequence ID" value="CAG7716719.1"/>
    <property type="molecule type" value="Genomic_DNA"/>
</dbReference>